<keyword evidence="3 6" id="KW-0564">Palmitate</keyword>
<comment type="subcellular location">
    <subcellularLocation>
        <location evidence="6">Cell outer membrane</location>
        <topology evidence="6">Lipid-anchor</topology>
    </subcellularLocation>
</comment>
<dbReference type="PROSITE" id="PS51257">
    <property type="entry name" value="PROKAR_LIPOPROTEIN"/>
    <property type="match status" value="1"/>
</dbReference>
<accession>A0AAE2ZFV3</accession>
<evidence type="ECO:0000256" key="2">
    <source>
        <dbReference type="ARBA" id="ARBA00023136"/>
    </source>
</evidence>
<evidence type="ECO:0000313" key="10">
    <source>
        <dbReference type="Proteomes" id="UP001196509"/>
    </source>
</evidence>
<dbReference type="Gene3D" id="1.25.40.10">
    <property type="entry name" value="Tetratricopeptide repeat domain"/>
    <property type="match status" value="1"/>
</dbReference>
<organism evidence="9 10">
    <name type="scientific">Flavimaribacter sediminis</name>
    <dbReference type="NCBI Taxonomy" id="2865987"/>
    <lineage>
        <taxon>Bacteria</taxon>
        <taxon>Pseudomonadati</taxon>
        <taxon>Pseudomonadota</taxon>
        <taxon>Alphaproteobacteria</taxon>
        <taxon>Hyphomicrobiales</taxon>
        <taxon>Rhizobiaceae</taxon>
        <taxon>Flavimaribacter</taxon>
    </lineage>
</organism>
<evidence type="ECO:0000256" key="5">
    <source>
        <dbReference type="ARBA" id="ARBA00023288"/>
    </source>
</evidence>
<dbReference type="PROSITE" id="PS50005">
    <property type="entry name" value="TPR"/>
    <property type="match status" value="1"/>
</dbReference>
<protein>
    <recommendedName>
        <fullName evidence="6">Outer membrane protein assembly factor BamD</fullName>
    </recommendedName>
</protein>
<name>A0AAE2ZFV3_9HYPH</name>
<dbReference type="EMBL" id="JAICBX010000001">
    <property type="protein sequence ID" value="MBW8635779.1"/>
    <property type="molecule type" value="Genomic_DNA"/>
</dbReference>
<dbReference type="InterPro" id="IPR019734">
    <property type="entry name" value="TPR_rpt"/>
</dbReference>
<proteinExistence type="inferred from homology"/>
<gene>
    <name evidence="6" type="primary">bamD</name>
    <name evidence="9" type="ORF">K1W69_01160</name>
</gene>
<evidence type="ECO:0000259" key="8">
    <source>
        <dbReference type="Pfam" id="PF13525"/>
    </source>
</evidence>
<keyword evidence="5 6" id="KW-0449">Lipoprotein</keyword>
<evidence type="ECO:0000256" key="7">
    <source>
        <dbReference type="PROSITE-ProRule" id="PRU00339"/>
    </source>
</evidence>
<dbReference type="NCBIfam" id="TIGR03302">
    <property type="entry name" value="OM_YfiO"/>
    <property type="match status" value="1"/>
</dbReference>
<feature type="repeat" description="TPR" evidence="7">
    <location>
        <begin position="176"/>
        <end position="209"/>
    </location>
</feature>
<keyword evidence="7" id="KW-0802">TPR repeat</keyword>
<comment type="subunit">
    <text evidence="6">Part of the Bam complex.</text>
</comment>
<comment type="caution">
    <text evidence="9">The sequence shown here is derived from an EMBL/GenBank/DDBJ whole genome shotgun (WGS) entry which is preliminary data.</text>
</comment>
<evidence type="ECO:0000256" key="3">
    <source>
        <dbReference type="ARBA" id="ARBA00023139"/>
    </source>
</evidence>
<dbReference type="HAMAP" id="MF_00922">
    <property type="entry name" value="OM_assembly_BamD"/>
    <property type="match status" value="1"/>
</dbReference>
<dbReference type="PANTHER" id="PTHR37423:SF1">
    <property type="entry name" value="OUTER MEMBRANE PROTEIN ASSEMBLY FACTOR BAMD"/>
    <property type="match status" value="1"/>
</dbReference>
<evidence type="ECO:0000256" key="1">
    <source>
        <dbReference type="ARBA" id="ARBA00022729"/>
    </source>
</evidence>
<comment type="function">
    <text evidence="6">Part of the outer membrane protein assembly complex, which is involved in assembly and insertion of beta-barrel proteins into the outer membrane.</text>
</comment>
<reference evidence="9" key="1">
    <citation type="submission" date="2021-08" db="EMBL/GenBank/DDBJ databases">
        <title>Hoeflea bacterium WL0058 sp. nov., isolated from the sediment.</title>
        <authorList>
            <person name="Wang L."/>
            <person name="Zhang D."/>
        </authorList>
    </citation>
    <scope>NUCLEOTIDE SEQUENCE</scope>
    <source>
        <strain evidence="9">WL0058</strain>
    </source>
</reference>
<dbReference type="GO" id="GO:1990063">
    <property type="term" value="C:Bam protein complex"/>
    <property type="evidence" value="ECO:0007669"/>
    <property type="project" value="TreeGrafter"/>
</dbReference>
<keyword evidence="10" id="KW-1185">Reference proteome</keyword>
<dbReference type="AlphaFoldDB" id="A0AAE2ZFV3"/>
<dbReference type="InterPro" id="IPR039565">
    <property type="entry name" value="BamD-like"/>
</dbReference>
<dbReference type="InterPro" id="IPR011990">
    <property type="entry name" value="TPR-like_helical_dom_sf"/>
</dbReference>
<dbReference type="Proteomes" id="UP001196509">
    <property type="component" value="Unassembled WGS sequence"/>
</dbReference>
<evidence type="ECO:0000256" key="4">
    <source>
        <dbReference type="ARBA" id="ARBA00023237"/>
    </source>
</evidence>
<evidence type="ECO:0000313" key="9">
    <source>
        <dbReference type="EMBL" id="MBW8635779.1"/>
    </source>
</evidence>
<dbReference type="SUPFAM" id="SSF48452">
    <property type="entry name" value="TPR-like"/>
    <property type="match status" value="1"/>
</dbReference>
<evidence type="ECO:0000256" key="6">
    <source>
        <dbReference type="HAMAP-Rule" id="MF_00922"/>
    </source>
</evidence>
<dbReference type="GO" id="GO:0043165">
    <property type="term" value="P:Gram-negative-bacterium-type cell outer membrane assembly"/>
    <property type="evidence" value="ECO:0007669"/>
    <property type="project" value="UniProtKB-UniRule"/>
</dbReference>
<sequence length="285" mass="32174">MSVRHIMRGTIVAAGLAVAGVLGGCQNDPDIDITALSYEIDPADVLYNQALANIEAGKLKEASRKFEAIDKQHPYSEYARKAMVMNSYVNYKMGRYSESINAARRYIGLYPNSEDTAYAYFLIGLSYNKQIPQVTRDQKTALRSIQAFRELIERFPDSEYVPEAEEKIRFARDQLAGKEMQIGRYYMERKEYAAAINRFKGVVEVYPNTPQVEEALARLVEVYFTMGLVENAQEAAAVLGHNFPDSQWYADSYKLLQTEGLEPRENKGSWLARVGTLVVGSDDDS</sequence>
<keyword evidence="1 6" id="KW-0732">Signal</keyword>
<dbReference type="PANTHER" id="PTHR37423">
    <property type="entry name" value="SOLUBLE LYTIC MUREIN TRANSGLYCOSYLASE-RELATED"/>
    <property type="match status" value="1"/>
</dbReference>
<dbReference type="CDD" id="cd15830">
    <property type="entry name" value="BamD"/>
    <property type="match status" value="1"/>
</dbReference>
<dbReference type="Pfam" id="PF13525">
    <property type="entry name" value="YfiO"/>
    <property type="match status" value="1"/>
</dbReference>
<dbReference type="GO" id="GO:0051205">
    <property type="term" value="P:protein insertion into membrane"/>
    <property type="evidence" value="ECO:0007669"/>
    <property type="project" value="UniProtKB-UniRule"/>
</dbReference>
<dbReference type="InterPro" id="IPR017689">
    <property type="entry name" value="BamD"/>
</dbReference>
<comment type="similarity">
    <text evidence="6">Belongs to the BamD family.</text>
</comment>
<feature type="domain" description="Outer membrane lipoprotein BamD-like" evidence="8">
    <location>
        <begin position="42"/>
        <end position="235"/>
    </location>
</feature>
<keyword evidence="2 6" id="KW-0472">Membrane</keyword>
<keyword evidence="4 6" id="KW-0998">Cell outer membrane</keyword>